<evidence type="ECO:0000313" key="6">
    <source>
        <dbReference type="EMBL" id="CAB4027414.1"/>
    </source>
</evidence>
<name>A0A7D9JDE5_PARCT</name>
<dbReference type="InterPro" id="IPR041249">
    <property type="entry name" value="HEPN_DZIP3"/>
</dbReference>
<dbReference type="Pfam" id="PF24883">
    <property type="entry name" value="NPHP3_N"/>
    <property type="match status" value="1"/>
</dbReference>
<dbReference type="Proteomes" id="UP001152795">
    <property type="component" value="Unassembled WGS sequence"/>
</dbReference>
<reference evidence="6" key="1">
    <citation type="submission" date="2020-04" db="EMBL/GenBank/DDBJ databases">
        <authorList>
            <person name="Alioto T."/>
            <person name="Alioto T."/>
            <person name="Gomez Garrido J."/>
        </authorList>
    </citation>
    <scope>NUCLEOTIDE SEQUENCE</scope>
    <source>
        <strain evidence="6">A484AB</strain>
    </source>
</reference>
<feature type="region of interest" description="Disordered" evidence="3">
    <location>
        <begin position="659"/>
        <end position="692"/>
    </location>
</feature>
<dbReference type="Gene3D" id="3.40.50.300">
    <property type="entry name" value="P-loop containing nucleotide triphosphate hydrolases"/>
    <property type="match status" value="1"/>
</dbReference>
<sequence>MDYITRLSKLLLDKGTKALRVTLDDIHNPAKLPGILNAKKIELLKLKPLVINDTQWDLLFPPTGNPPDSKTFDVTLLSVLLRNICGLPHPKASIWKNMPPDKDRTKVANITRVRVFRNQVAHACPTEIDEAKFENLWQKISESLVDLKIPKQEIDDSKTSPLTTEEEIYVQNLKKIALQEEESKNMLDDLIAKVKRIEQQLSHNERKIDSVEEQRLRKFAKQEFRSLIRRKVQYFHPGTRDWLLKKVESWFTAGDESILLLITAGPGFGKSVFAAKLCDLFEEKNKLAACHFCEFLNSNLGDPVMLLESLASQMCENVPGYKEKLLDQLRRHNETGNLNETFQIYLQNPLDDLKGETRLIVIDGLNERASDDKNKMANLIARKFPCLSKCVKILVTSRPERDLQTLNCIQIVRIEEYKEENNSDLLQYLNDCLPSLAAKDEIDAPKHDHHHSIFLSAIVEKCEGSFQYAFHAQDELGKRKDLDTMTFEEILSFAPKGMDVVYEEYFDCLQAELEAVTNEKPDLLKLLELLVASETPIPLTFVARVLNLVPDSVEMRNIITQVNRAISCLLYVWDDLVTFSHNSIYDWLLGKGYCNLKYTVKISDSYNRLRQLCMQVVREIEDELRWGYEPNITSEVKYVMDFINDYEYLMARKTKIDNPMQPQTSQSVLRQREDVETIKSPEKAPNLSGKRK</sequence>
<accession>A0A7D9JDE5</accession>
<feature type="domain" description="Nephrocystin 3-like N-terminal" evidence="5">
    <location>
        <begin position="238"/>
        <end position="398"/>
    </location>
</feature>
<protein>
    <submittedName>
        <fullName evidence="6">Uncharacterized protein</fullName>
    </submittedName>
</protein>
<evidence type="ECO:0000313" key="7">
    <source>
        <dbReference type="Proteomes" id="UP001152795"/>
    </source>
</evidence>
<feature type="compositionally biased region" description="Basic and acidic residues" evidence="3">
    <location>
        <begin position="670"/>
        <end position="682"/>
    </location>
</feature>
<evidence type="ECO:0000256" key="3">
    <source>
        <dbReference type="SAM" id="MobiDB-lite"/>
    </source>
</evidence>
<feature type="coiled-coil region" evidence="2">
    <location>
        <begin position="180"/>
        <end position="214"/>
    </location>
</feature>
<evidence type="ECO:0000256" key="2">
    <source>
        <dbReference type="SAM" id="Coils"/>
    </source>
</evidence>
<dbReference type="InterPro" id="IPR027417">
    <property type="entry name" value="P-loop_NTPase"/>
</dbReference>
<feature type="non-terminal residue" evidence="6">
    <location>
        <position position="692"/>
    </location>
</feature>
<evidence type="ECO:0000259" key="4">
    <source>
        <dbReference type="Pfam" id="PF18738"/>
    </source>
</evidence>
<keyword evidence="2" id="KW-0175">Coiled coil</keyword>
<dbReference type="EMBL" id="CACRXK020014784">
    <property type="protein sequence ID" value="CAB4027414.1"/>
    <property type="molecule type" value="Genomic_DNA"/>
</dbReference>
<dbReference type="Pfam" id="PF18738">
    <property type="entry name" value="HEPN_DZIP3"/>
    <property type="match status" value="1"/>
</dbReference>
<dbReference type="AlphaFoldDB" id="A0A7D9JDE5"/>
<organism evidence="6 7">
    <name type="scientific">Paramuricea clavata</name>
    <name type="common">Red gorgonian</name>
    <name type="synonym">Violescent sea-whip</name>
    <dbReference type="NCBI Taxonomy" id="317549"/>
    <lineage>
        <taxon>Eukaryota</taxon>
        <taxon>Metazoa</taxon>
        <taxon>Cnidaria</taxon>
        <taxon>Anthozoa</taxon>
        <taxon>Octocorallia</taxon>
        <taxon>Malacalcyonacea</taxon>
        <taxon>Plexauridae</taxon>
        <taxon>Paramuricea</taxon>
    </lineage>
</organism>
<comment type="caution">
    <text evidence="6">The sequence shown here is derived from an EMBL/GenBank/DDBJ whole genome shotgun (WGS) entry which is preliminary data.</text>
</comment>
<proteinExistence type="predicted"/>
<evidence type="ECO:0000259" key="5">
    <source>
        <dbReference type="Pfam" id="PF24883"/>
    </source>
</evidence>
<dbReference type="OrthoDB" id="5987069at2759"/>
<feature type="domain" description="DZIP3-like HEPN" evidence="4">
    <location>
        <begin position="29"/>
        <end position="167"/>
    </location>
</feature>
<dbReference type="InterPro" id="IPR056884">
    <property type="entry name" value="NPHP3-like_N"/>
</dbReference>
<evidence type="ECO:0000256" key="1">
    <source>
        <dbReference type="ARBA" id="ARBA00022737"/>
    </source>
</evidence>
<gene>
    <name evidence="6" type="ORF">PACLA_8A080500</name>
</gene>
<feature type="compositionally biased region" description="Polar residues" evidence="3">
    <location>
        <begin position="660"/>
        <end position="669"/>
    </location>
</feature>
<dbReference type="SUPFAM" id="SSF52540">
    <property type="entry name" value="P-loop containing nucleoside triphosphate hydrolases"/>
    <property type="match status" value="1"/>
</dbReference>
<dbReference type="PANTHER" id="PTHR10039:SF17">
    <property type="entry name" value="FUNGAL STAND N-TERMINAL GOODBYE DOMAIN-CONTAINING PROTEIN-RELATED"/>
    <property type="match status" value="1"/>
</dbReference>
<keyword evidence="7" id="KW-1185">Reference proteome</keyword>
<keyword evidence="1" id="KW-0677">Repeat</keyword>
<dbReference type="PANTHER" id="PTHR10039">
    <property type="entry name" value="AMELOGENIN"/>
    <property type="match status" value="1"/>
</dbReference>